<dbReference type="PANTHER" id="PTHR28077">
    <property type="entry name" value="INOSITOL PHOSPHORYLCERAMIDE SYNTHASE REGULATORY SUBUNIT KEI1"/>
    <property type="match status" value="1"/>
</dbReference>
<dbReference type="HOGENOM" id="CLU_047267_0_0_1"/>
<accession>A0A072PEY0</accession>
<evidence type="ECO:0008006" key="5">
    <source>
        <dbReference type="Google" id="ProtNLM"/>
    </source>
</evidence>
<organism evidence="3 4">
    <name type="scientific">Exophiala aquamarina CBS 119918</name>
    <dbReference type="NCBI Taxonomy" id="1182545"/>
    <lineage>
        <taxon>Eukaryota</taxon>
        <taxon>Fungi</taxon>
        <taxon>Dikarya</taxon>
        <taxon>Ascomycota</taxon>
        <taxon>Pezizomycotina</taxon>
        <taxon>Eurotiomycetes</taxon>
        <taxon>Chaetothyriomycetidae</taxon>
        <taxon>Chaetothyriales</taxon>
        <taxon>Herpotrichiellaceae</taxon>
        <taxon>Exophiala</taxon>
    </lineage>
</organism>
<evidence type="ECO:0000313" key="4">
    <source>
        <dbReference type="Proteomes" id="UP000027920"/>
    </source>
</evidence>
<dbReference type="AlphaFoldDB" id="A0A072PEY0"/>
<gene>
    <name evidence="3" type="ORF">A1O9_09935</name>
</gene>
<evidence type="ECO:0000256" key="1">
    <source>
        <dbReference type="SAM" id="MobiDB-lite"/>
    </source>
</evidence>
<dbReference type="STRING" id="1182545.A0A072PEY0"/>
<feature type="region of interest" description="Disordered" evidence="1">
    <location>
        <begin position="303"/>
        <end position="338"/>
    </location>
</feature>
<dbReference type="Proteomes" id="UP000027920">
    <property type="component" value="Unassembled WGS sequence"/>
</dbReference>
<dbReference type="RefSeq" id="XP_013256730.1">
    <property type="nucleotide sequence ID" value="XM_013401276.1"/>
</dbReference>
<comment type="caution">
    <text evidence="3">The sequence shown here is derived from an EMBL/GenBank/DDBJ whole genome shotgun (WGS) entry which is preliminary data.</text>
</comment>
<feature type="transmembrane region" description="Helical" evidence="2">
    <location>
        <begin position="16"/>
        <end position="35"/>
    </location>
</feature>
<keyword evidence="4" id="KW-1185">Reference proteome</keyword>
<reference evidence="3 4" key="1">
    <citation type="submission" date="2013-03" db="EMBL/GenBank/DDBJ databases">
        <title>The Genome Sequence of Exophiala aquamarina CBS 119918.</title>
        <authorList>
            <consortium name="The Broad Institute Genomics Platform"/>
            <person name="Cuomo C."/>
            <person name="de Hoog S."/>
            <person name="Gorbushina A."/>
            <person name="Walker B."/>
            <person name="Young S.K."/>
            <person name="Zeng Q."/>
            <person name="Gargeya S."/>
            <person name="Fitzgerald M."/>
            <person name="Haas B."/>
            <person name="Abouelleil A."/>
            <person name="Allen A.W."/>
            <person name="Alvarado L."/>
            <person name="Arachchi H.M."/>
            <person name="Berlin A.M."/>
            <person name="Chapman S.B."/>
            <person name="Gainer-Dewar J."/>
            <person name="Goldberg J."/>
            <person name="Griggs A."/>
            <person name="Gujja S."/>
            <person name="Hansen M."/>
            <person name="Howarth C."/>
            <person name="Imamovic A."/>
            <person name="Ireland A."/>
            <person name="Larimer J."/>
            <person name="McCowan C."/>
            <person name="Murphy C."/>
            <person name="Pearson M."/>
            <person name="Poon T.W."/>
            <person name="Priest M."/>
            <person name="Roberts A."/>
            <person name="Saif S."/>
            <person name="Shea T."/>
            <person name="Sisk P."/>
            <person name="Sykes S."/>
            <person name="Wortman J."/>
            <person name="Nusbaum C."/>
            <person name="Birren B."/>
        </authorList>
    </citation>
    <scope>NUCLEOTIDE SEQUENCE [LARGE SCALE GENOMIC DNA]</scope>
    <source>
        <strain evidence="3 4">CBS 119918</strain>
    </source>
</reference>
<feature type="transmembrane region" description="Helical" evidence="2">
    <location>
        <begin position="86"/>
        <end position="114"/>
    </location>
</feature>
<evidence type="ECO:0000313" key="3">
    <source>
        <dbReference type="EMBL" id="KEF54140.1"/>
    </source>
</evidence>
<name>A0A072PEY0_9EURO</name>
<proteinExistence type="predicted"/>
<feature type="transmembrane region" description="Helical" evidence="2">
    <location>
        <begin position="55"/>
        <end position="74"/>
    </location>
</feature>
<keyword evidence="2" id="KW-1133">Transmembrane helix</keyword>
<sequence>MGISARLLRLGRPQRFLYSMSLSTGASLITLSLVLNKLSGLYGILALLTGYHLSTFQLSMYIYSIFALGLTVYLSPHIRKQSPLHCLALAWFYVLDSIINAAFTAAFAVTWFLVLAQHNAGQTGDNKGPGAGTMQDTAGFTDPVLNVSNVEVIASPQPGIPGGQDAVAAAVPASAPAGTSGSNAGAELKNAVLGAESMNSIGVIITLWTIRAYFCLIMLAFARMVLRQHIANSTFKPTTSYTSASTDANLAENPFSESKPDGQGWKGKLGRFMVSIGRSYWLGSDEDDSWMYGMKFRRSTEAGTMLSKIESGPTERERRRRSGTGPPLPTPGSVPLLNTNVSGKVVGAAIATGKDGDAAMTLQVPSQNL</sequence>
<dbReference type="GeneID" id="25284843"/>
<dbReference type="VEuPathDB" id="FungiDB:A1O9_09935"/>
<protein>
    <recommendedName>
        <fullName evidence="5">DUF1753-domain-containing protein</fullName>
    </recommendedName>
</protein>
<feature type="transmembrane region" description="Helical" evidence="2">
    <location>
        <begin position="201"/>
        <end position="226"/>
    </location>
</feature>
<dbReference type="OrthoDB" id="3338076at2759"/>
<dbReference type="InterPro" id="IPR013862">
    <property type="entry name" value="Kei1"/>
</dbReference>
<dbReference type="GO" id="GO:0070917">
    <property type="term" value="F:inositol phosphoceramide synthase regulator activity"/>
    <property type="evidence" value="ECO:0007669"/>
    <property type="project" value="InterPro"/>
</dbReference>
<keyword evidence="2" id="KW-0472">Membrane</keyword>
<dbReference type="GO" id="GO:0000139">
    <property type="term" value="C:Golgi membrane"/>
    <property type="evidence" value="ECO:0007669"/>
    <property type="project" value="TreeGrafter"/>
</dbReference>
<dbReference type="Pfam" id="PF08552">
    <property type="entry name" value="Kei1"/>
    <property type="match status" value="1"/>
</dbReference>
<dbReference type="EMBL" id="AMGV01000011">
    <property type="protein sequence ID" value="KEF54140.1"/>
    <property type="molecule type" value="Genomic_DNA"/>
</dbReference>
<keyword evidence="2" id="KW-0812">Transmembrane</keyword>
<dbReference type="GO" id="GO:0006673">
    <property type="term" value="P:inositol phosphoceramide metabolic process"/>
    <property type="evidence" value="ECO:0007669"/>
    <property type="project" value="InterPro"/>
</dbReference>
<dbReference type="PANTHER" id="PTHR28077:SF1">
    <property type="entry name" value="INOSITOL PHOSPHORYLCERAMIDE SYNTHASE REGULATORY SUBUNIT KEI1"/>
    <property type="match status" value="1"/>
</dbReference>
<dbReference type="GO" id="GO:0070916">
    <property type="term" value="C:inositol phosphoceramide synthase complex"/>
    <property type="evidence" value="ECO:0007669"/>
    <property type="project" value="TreeGrafter"/>
</dbReference>
<evidence type="ECO:0000256" key="2">
    <source>
        <dbReference type="SAM" id="Phobius"/>
    </source>
</evidence>